<dbReference type="GO" id="GO:0016020">
    <property type="term" value="C:membrane"/>
    <property type="evidence" value="ECO:0007669"/>
    <property type="project" value="UniProtKB-SubCell"/>
</dbReference>
<dbReference type="GO" id="GO:0015293">
    <property type="term" value="F:symporter activity"/>
    <property type="evidence" value="ECO:0007669"/>
    <property type="project" value="UniProtKB-KW"/>
</dbReference>
<evidence type="ECO:0000256" key="5">
    <source>
        <dbReference type="ARBA" id="ARBA00022847"/>
    </source>
</evidence>
<comment type="subcellular location">
    <subcellularLocation>
        <location evidence="1">Membrane</location>
        <topology evidence="1">Multi-pass membrane protein</topology>
    </subcellularLocation>
</comment>
<dbReference type="InterPro" id="IPR036259">
    <property type="entry name" value="MFS_trans_sf"/>
</dbReference>
<feature type="transmembrane region" description="Helical" evidence="13">
    <location>
        <begin position="112"/>
        <end position="132"/>
    </location>
</feature>
<evidence type="ECO:0000256" key="2">
    <source>
        <dbReference type="ARBA" id="ARBA00008586"/>
    </source>
</evidence>
<feature type="transmembrane region" description="Helical" evidence="13">
    <location>
        <begin position="344"/>
        <end position="364"/>
    </location>
</feature>
<feature type="transmembrane region" description="Helical" evidence="13">
    <location>
        <begin position="84"/>
        <end position="105"/>
    </location>
</feature>
<dbReference type="PROSITE" id="PS50850">
    <property type="entry name" value="MFS"/>
    <property type="match status" value="1"/>
</dbReference>
<sequence length="487" mass="54116">MFLFTRKNIREKYEYQLIEGGDAINKYNPKWLGQRHFQIFLNFLLTFIAYGMRVNLSIGIVAMTDANASKNPDIPVYPEWHDKSIALSSFFWGYIIPQIGAGMLASKYGPKWFLVGTMFVGSIFSIIIPPMANLFGSKGVMVCRMIQGFTQGFIFPSVHYNLSKWAPTSERSRMGSFVYAGGSIGSVVSMIVSGMIASSWYGWPMIFYCYGGFGIAWSILMGLYGANSPAEHKTISTEEKKYIEHNLGHDEHKKAVSTPWKKILTSLPVWAVLISHCGQNWGFWTLITEIPSYMGHVMKFDIKSNSLLSALPYFVNWIFSFLCSAVADMLIVRKFCTVGVTRKIFNSIGLVIPAVALTILGLGTKTANQSIALLVVAVGMNSAIYSGFNINHIELSPNHSGTLMGFTNCISNVFSLVAPLLVQVVVSDENNADQWKIVFFTAAAVYVATNTFFVFFGSGRVQPWNEEAKAKKEDDVLDETAQRGPTS</sequence>
<evidence type="ECO:0000313" key="15">
    <source>
        <dbReference type="EMBL" id="CAH0563485.1"/>
    </source>
</evidence>
<keyword evidence="7" id="KW-0915">Sodium</keyword>
<feature type="transmembrane region" description="Helical" evidence="13">
    <location>
        <begin position="205"/>
        <end position="226"/>
    </location>
</feature>
<gene>
    <name evidence="15" type="ORF">MELIAE_LOCUS12297</name>
</gene>
<evidence type="ECO:0000313" key="16">
    <source>
        <dbReference type="Proteomes" id="UP001154078"/>
    </source>
</evidence>
<evidence type="ECO:0000256" key="12">
    <source>
        <dbReference type="SAM" id="MobiDB-lite"/>
    </source>
</evidence>
<keyword evidence="5" id="KW-0769">Symport</keyword>
<dbReference type="GO" id="GO:0006820">
    <property type="term" value="P:monoatomic anion transport"/>
    <property type="evidence" value="ECO:0007669"/>
    <property type="project" value="TreeGrafter"/>
</dbReference>
<feature type="transmembrane region" description="Helical" evidence="13">
    <location>
        <begin position="307"/>
        <end position="332"/>
    </location>
</feature>
<organism evidence="15 16">
    <name type="scientific">Brassicogethes aeneus</name>
    <name type="common">Rape pollen beetle</name>
    <name type="synonym">Meligethes aeneus</name>
    <dbReference type="NCBI Taxonomy" id="1431903"/>
    <lineage>
        <taxon>Eukaryota</taxon>
        <taxon>Metazoa</taxon>
        <taxon>Ecdysozoa</taxon>
        <taxon>Arthropoda</taxon>
        <taxon>Hexapoda</taxon>
        <taxon>Insecta</taxon>
        <taxon>Pterygota</taxon>
        <taxon>Neoptera</taxon>
        <taxon>Endopterygota</taxon>
        <taxon>Coleoptera</taxon>
        <taxon>Polyphaga</taxon>
        <taxon>Cucujiformia</taxon>
        <taxon>Nitidulidae</taxon>
        <taxon>Meligethinae</taxon>
        <taxon>Brassicogethes</taxon>
    </lineage>
</organism>
<evidence type="ECO:0000256" key="13">
    <source>
        <dbReference type="SAM" id="Phobius"/>
    </source>
</evidence>
<protein>
    <recommendedName>
        <fullName evidence="11">Putative inorganic phosphate cotransporter</fullName>
    </recommendedName>
</protein>
<evidence type="ECO:0000259" key="14">
    <source>
        <dbReference type="PROSITE" id="PS50850"/>
    </source>
</evidence>
<feature type="transmembrane region" description="Helical" evidence="13">
    <location>
        <begin position="437"/>
        <end position="456"/>
    </location>
</feature>
<dbReference type="Proteomes" id="UP001154078">
    <property type="component" value="Chromosome 9"/>
</dbReference>
<keyword evidence="9" id="KW-0406">Ion transport</keyword>
<evidence type="ECO:0000256" key="3">
    <source>
        <dbReference type="ARBA" id="ARBA00022448"/>
    </source>
</evidence>
<evidence type="ECO:0000256" key="9">
    <source>
        <dbReference type="ARBA" id="ARBA00023201"/>
    </source>
</evidence>
<evidence type="ECO:0000256" key="7">
    <source>
        <dbReference type="ARBA" id="ARBA00023053"/>
    </source>
</evidence>
<dbReference type="FunFam" id="1.20.1250.20:FF:000003">
    <property type="entry name" value="Solute carrier family 17 member 3"/>
    <property type="match status" value="1"/>
</dbReference>
<feature type="transmembrane region" description="Helical" evidence="13">
    <location>
        <begin position="402"/>
        <end position="425"/>
    </location>
</feature>
<dbReference type="FunFam" id="1.20.1250.20:FF:000144">
    <property type="entry name" value="Picot, isoform B"/>
    <property type="match status" value="1"/>
</dbReference>
<keyword evidence="9" id="KW-0739">Sodium transport</keyword>
<dbReference type="PANTHER" id="PTHR11662:SF280">
    <property type="entry name" value="FI21844P1-RELATED"/>
    <property type="match status" value="1"/>
</dbReference>
<comment type="similarity">
    <text evidence="2">Belongs to the major facilitator superfamily. Sodium/anion cotransporter family.</text>
</comment>
<keyword evidence="16" id="KW-1185">Reference proteome</keyword>
<evidence type="ECO:0000256" key="10">
    <source>
        <dbReference type="ARBA" id="ARBA00054632"/>
    </source>
</evidence>
<feature type="transmembrane region" description="Helical" evidence="13">
    <location>
        <begin position="370"/>
        <end position="390"/>
    </location>
</feature>
<dbReference type="InterPro" id="IPR011701">
    <property type="entry name" value="MFS"/>
</dbReference>
<dbReference type="Pfam" id="PF07690">
    <property type="entry name" value="MFS_1"/>
    <property type="match status" value="1"/>
</dbReference>
<dbReference type="InterPro" id="IPR020846">
    <property type="entry name" value="MFS_dom"/>
</dbReference>
<name>A0A9P0BHS2_BRAAE</name>
<accession>A0A9P0BHS2</accession>
<evidence type="ECO:0000256" key="11">
    <source>
        <dbReference type="ARBA" id="ARBA00068450"/>
    </source>
</evidence>
<feature type="domain" description="Major facilitator superfamily (MFS) profile" evidence="14">
    <location>
        <begin position="39"/>
        <end position="461"/>
    </location>
</feature>
<evidence type="ECO:0000256" key="6">
    <source>
        <dbReference type="ARBA" id="ARBA00022989"/>
    </source>
</evidence>
<dbReference type="CDD" id="cd17318">
    <property type="entry name" value="MFS_SLC17"/>
    <property type="match status" value="1"/>
</dbReference>
<dbReference type="SUPFAM" id="SSF103473">
    <property type="entry name" value="MFS general substrate transporter"/>
    <property type="match status" value="1"/>
</dbReference>
<feature type="transmembrane region" description="Helical" evidence="13">
    <location>
        <begin position="144"/>
        <end position="162"/>
    </location>
</feature>
<dbReference type="OrthoDB" id="2985014at2759"/>
<evidence type="ECO:0000256" key="4">
    <source>
        <dbReference type="ARBA" id="ARBA00022692"/>
    </source>
</evidence>
<feature type="region of interest" description="Disordered" evidence="12">
    <location>
        <begin position="467"/>
        <end position="487"/>
    </location>
</feature>
<dbReference type="Gene3D" id="1.20.1250.20">
    <property type="entry name" value="MFS general substrate transporter like domains"/>
    <property type="match status" value="2"/>
</dbReference>
<keyword evidence="6 13" id="KW-1133">Transmembrane helix</keyword>
<reference evidence="15" key="1">
    <citation type="submission" date="2021-12" db="EMBL/GenBank/DDBJ databases">
        <authorList>
            <person name="King R."/>
        </authorList>
    </citation>
    <scope>NUCLEOTIDE SEQUENCE</scope>
</reference>
<keyword evidence="3" id="KW-0813">Transport</keyword>
<dbReference type="InterPro" id="IPR050382">
    <property type="entry name" value="MFS_Na/Anion_cotransporter"/>
</dbReference>
<keyword evidence="4 13" id="KW-0812">Transmembrane</keyword>
<evidence type="ECO:0000256" key="1">
    <source>
        <dbReference type="ARBA" id="ARBA00004141"/>
    </source>
</evidence>
<feature type="transmembrane region" description="Helical" evidence="13">
    <location>
        <begin position="263"/>
        <end position="287"/>
    </location>
</feature>
<keyword evidence="8 13" id="KW-0472">Membrane</keyword>
<feature type="transmembrane region" description="Helical" evidence="13">
    <location>
        <begin position="174"/>
        <end position="199"/>
    </location>
</feature>
<proteinExistence type="inferred from homology"/>
<dbReference type="AlphaFoldDB" id="A0A9P0BHS2"/>
<evidence type="ECO:0000256" key="8">
    <source>
        <dbReference type="ARBA" id="ARBA00023136"/>
    </source>
</evidence>
<dbReference type="EMBL" id="OV121140">
    <property type="protein sequence ID" value="CAH0563485.1"/>
    <property type="molecule type" value="Genomic_DNA"/>
</dbReference>
<dbReference type="GO" id="GO:0006814">
    <property type="term" value="P:sodium ion transport"/>
    <property type="evidence" value="ECO:0007669"/>
    <property type="project" value="UniProtKB-KW"/>
</dbReference>
<feature type="transmembrane region" description="Helical" evidence="13">
    <location>
        <begin position="39"/>
        <end position="64"/>
    </location>
</feature>
<dbReference type="PANTHER" id="PTHR11662">
    <property type="entry name" value="SOLUTE CARRIER FAMILY 17"/>
    <property type="match status" value="1"/>
</dbReference>
<comment type="function">
    <text evidence="10">May be an inorganic phosphate cotransporter.</text>
</comment>